<keyword evidence="2" id="KW-0813">Transport</keyword>
<gene>
    <name evidence="11" type="ORF">Pla123a_36680</name>
</gene>
<dbReference type="PANTHER" id="PTHR43394:SF1">
    <property type="entry name" value="ATP-BINDING CASSETTE SUB-FAMILY B MEMBER 10, MITOCHONDRIAL"/>
    <property type="match status" value="1"/>
</dbReference>
<evidence type="ECO:0000256" key="8">
    <source>
        <dbReference type="SAM" id="Phobius"/>
    </source>
</evidence>
<dbReference type="InterPro" id="IPR027417">
    <property type="entry name" value="P-loop_NTPase"/>
</dbReference>
<name>A0A5C5YFC5_9BACT</name>
<dbReference type="CDD" id="cd07346">
    <property type="entry name" value="ABC_6TM_exporters"/>
    <property type="match status" value="1"/>
</dbReference>
<dbReference type="InterPro" id="IPR003593">
    <property type="entry name" value="AAA+_ATPase"/>
</dbReference>
<accession>A0A5C5YFC5</accession>
<dbReference type="SUPFAM" id="SSF90123">
    <property type="entry name" value="ABC transporter transmembrane region"/>
    <property type="match status" value="1"/>
</dbReference>
<dbReference type="Pfam" id="PF00005">
    <property type="entry name" value="ABC_tran"/>
    <property type="match status" value="1"/>
</dbReference>
<dbReference type="SUPFAM" id="SSF52540">
    <property type="entry name" value="P-loop containing nucleoside triphosphate hydrolases"/>
    <property type="match status" value="1"/>
</dbReference>
<dbReference type="GO" id="GO:0016887">
    <property type="term" value="F:ATP hydrolysis activity"/>
    <property type="evidence" value="ECO:0007669"/>
    <property type="project" value="InterPro"/>
</dbReference>
<keyword evidence="3 8" id="KW-0812">Transmembrane</keyword>
<dbReference type="InterPro" id="IPR011527">
    <property type="entry name" value="ABC1_TM_dom"/>
</dbReference>
<comment type="subcellular location">
    <subcellularLocation>
        <location evidence="1">Cell membrane</location>
        <topology evidence="1">Multi-pass membrane protein</topology>
    </subcellularLocation>
</comment>
<feature type="transmembrane region" description="Helical" evidence="8">
    <location>
        <begin position="81"/>
        <end position="101"/>
    </location>
</feature>
<dbReference type="Gene3D" id="1.20.1560.10">
    <property type="entry name" value="ABC transporter type 1, transmembrane domain"/>
    <property type="match status" value="1"/>
</dbReference>
<keyword evidence="5 11" id="KW-0067">ATP-binding</keyword>
<evidence type="ECO:0000259" key="9">
    <source>
        <dbReference type="PROSITE" id="PS50893"/>
    </source>
</evidence>
<feature type="transmembrane region" description="Helical" evidence="8">
    <location>
        <begin position="30"/>
        <end position="54"/>
    </location>
</feature>
<dbReference type="EMBL" id="SJPO01000009">
    <property type="protein sequence ID" value="TWT73774.1"/>
    <property type="molecule type" value="Genomic_DNA"/>
</dbReference>
<dbReference type="Gene3D" id="3.40.50.300">
    <property type="entry name" value="P-loop containing nucleotide triphosphate hydrolases"/>
    <property type="match status" value="1"/>
</dbReference>
<protein>
    <submittedName>
        <fullName evidence="11">Putative multidrug export ATP-binding/permease protein</fullName>
        <ecNumber evidence="11">3.6.3.-</ecNumber>
    </submittedName>
</protein>
<evidence type="ECO:0000256" key="5">
    <source>
        <dbReference type="ARBA" id="ARBA00022840"/>
    </source>
</evidence>
<evidence type="ECO:0000313" key="11">
    <source>
        <dbReference type="EMBL" id="TWT73774.1"/>
    </source>
</evidence>
<dbReference type="AlphaFoldDB" id="A0A5C5YFC5"/>
<feature type="transmembrane region" description="Helical" evidence="8">
    <location>
        <begin position="157"/>
        <end position="181"/>
    </location>
</feature>
<keyword evidence="12" id="KW-1185">Reference proteome</keyword>
<reference evidence="11 12" key="1">
    <citation type="submission" date="2019-02" db="EMBL/GenBank/DDBJ databases">
        <title>Deep-cultivation of Planctomycetes and their phenomic and genomic characterization uncovers novel biology.</title>
        <authorList>
            <person name="Wiegand S."/>
            <person name="Jogler M."/>
            <person name="Boedeker C."/>
            <person name="Pinto D."/>
            <person name="Vollmers J."/>
            <person name="Rivas-Marin E."/>
            <person name="Kohn T."/>
            <person name="Peeters S.H."/>
            <person name="Heuer A."/>
            <person name="Rast P."/>
            <person name="Oberbeckmann S."/>
            <person name="Bunk B."/>
            <person name="Jeske O."/>
            <person name="Meyerdierks A."/>
            <person name="Storesund J.E."/>
            <person name="Kallscheuer N."/>
            <person name="Luecker S."/>
            <person name="Lage O.M."/>
            <person name="Pohl T."/>
            <person name="Merkel B.J."/>
            <person name="Hornburger P."/>
            <person name="Mueller R.-W."/>
            <person name="Bruemmer F."/>
            <person name="Labrenz M."/>
            <person name="Spormann A.M."/>
            <person name="Op Den Camp H."/>
            <person name="Overmann J."/>
            <person name="Amann R."/>
            <person name="Jetten M.S.M."/>
            <person name="Mascher T."/>
            <person name="Medema M.H."/>
            <person name="Devos D.P."/>
            <person name="Kaster A.-K."/>
            <person name="Ovreas L."/>
            <person name="Rohde M."/>
            <person name="Galperin M.Y."/>
            <person name="Jogler C."/>
        </authorList>
    </citation>
    <scope>NUCLEOTIDE SEQUENCE [LARGE SCALE GENOMIC DNA]</scope>
    <source>
        <strain evidence="11 12">Pla123a</strain>
    </source>
</reference>
<dbReference type="PROSITE" id="PS50893">
    <property type="entry name" value="ABC_TRANSPORTER_2"/>
    <property type="match status" value="1"/>
</dbReference>
<dbReference type="InterPro" id="IPR036640">
    <property type="entry name" value="ABC1_TM_sf"/>
</dbReference>
<dbReference type="CDD" id="cd03251">
    <property type="entry name" value="ABCC_MsbA"/>
    <property type="match status" value="1"/>
</dbReference>
<evidence type="ECO:0000256" key="2">
    <source>
        <dbReference type="ARBA" id="ARBA00022448"/>
    </source>
</evidence>
<dbReference type="InterPro" id="IPR003439">
    <property type="entry name" value="ABC_transporter-like_ATP-bd"/>
</dbReference>
<feature type="domain" description="ABC transmembrane type-1" evidence="10">
    <location>
        <begin position="42"/>
        <end position="330"/>
    </location>
</feature>
<dbReference type="FunFam" id="3.40.50.300:FF:000287">
    <property type="entry name" value="Multidrug ABC transporter ATP-binding protein"/>
    <property type="match status" value="1"/>
</dbReference>
<feature type="transmembrane region" description="Helical" evidence="8">
    <location>
        <begin position="269"/>
        <end position="289"/>
    </location>
</feature>
<evidence type="ECO:0000313" key="12">
    <source>
        <dbReference type="Proteomes" id="UP000318478"/>
    </source>
</evidence>
<evidence type="ECO:0000256" key="7">
    <source>
        <dbReference type="ARBA" id="ARBA00023136"/>
    </source>
</evidence>
<dbReference type="Proteomes" id="UP000318478">
    <property type="component" value="Unassembled WGS sequence"/>
</dbReference>
<feature type="domain" description="ABC transporter" evidence="9">
    <location>
        <begin position="364"/>
        <end position="598"/>
    </location>
</feature>
<evidence type="ECO:0000256" key="1">
    <source>
        <dbReference type="ARBA" id="ARBA00004651"/>
    </source>
</evidence>
<dbReference type="PROSITE" id="PS00211">
    <property type="entry name" value="ABC_TRANSPORTER_1"/>
    <property type="match status" value="1"/>
</dbReference>
<evidence type="ECO:0000256" key="6">
    <source>
        <dbReference type="ARBA" id="ARBA00022989"/>
    </source>
</evidence>
<evidence type="ECO:0000259" key="10">
    <source>
        <dbReference type="PROSITE" id="PS50929"/>
    </source>
</evidence>
<keyword evidence="4" id="KW-0547">Nucleotide-binding</keyword>
<dbReference type="PROSITE" id="PS50929">
    <property type="entry name" value="ABC_TM1F"/>
    <property type="match status" value="1"/>
</dbReference>
<dbReference type="Pfam" id="PF00664">
    <property type="entry name" value="ABC_membrane"/>
    <property type="match status" value="1"/>
</dbReference>
<proteinExistence type="predicted"/>
<dbReference type="GO" id="GO:0005886">
    <property type="term" value="C:plasma membrane"/>
    <property type="evidence" value="ECO:0007669"/>
    <property type="project" value="UniProtKB-SubCell"/>
</dbReference>
<dbReference type="EC" id="3.6.3.-" evidence="11"/>
<dbReference type="InterPro" id="IPR039421">
    <property type="entry name" value="Type_1_exporter"/>
</dbReference>
<keyword evidence="11" id="KW-0378">Hydrolase</keyword>
<evidence type="ECO:0000256" key="4">
    <source>
        <dbReference type="ARBA" id="ARBA00022741"/>
    </source>
</evidence>
<sequence length="611" mass="68004">MRELSARAKADKDRVENTDKSERRKYLRMYLRWLGPYRGTVIAIGALALTIAVLDMMQPLFLRYIIDNVIGGDGPSSAERLMRLNLVGGLFLGVIVLARLLDATRNFHQRILNVKVLLSLRRALFNRMLGLPLDDLNDMKTGGIISRLSGDIDRTTGLLQLAIISPGVSLVRLLVALGILLSINWKLALAAMVVLPPAMALSLTVARRVRPIYRSMREENAAIDARVSETFGGIRVVRAFQREVNEEATYLGGRHTIARKELFAHWREIVLWTSWGFLLASVNVVIVWMGGAMTIYGKATIGDIMAFQMYTLMLLEPVWQIVNSFSELQRSLAGMERVFEVIESPTDKPDKPDAIAAPQEVRELRFDHVDFEYNDGEPVIRDFDLTVPGGSVVALVGRSGAGKTTITDLVARFYDPTSGAITLNGHDLRDLRLASYRNLLGVVQQEVFLFDGSIRSNIAYGRPKATHEEVVEAAHRANAHQFIDQMPEGYDTVIGERGVRLSGGQAQRLSIARALLADPKILILDEATSNLDTESEQLIQQSLADLMHGRTTFVIAHRLSTVTSADMILVMEHGRIIERGAHEELLAARGAYHEMVTRQRDAMQSELTSTL</sequence>
<keyword evidence="7 8" id="KW-0472">Membrane</keyword>
<dbReference type="PANTHER" id="PTHR43394">
    <property type="entry name" value="ATP-DEPENDENT PERMEASE MDL1, MITOCHONDRIAL"/>
    <property type="match status" value="1"/>
</dbReference>
<organism evidence="11 12">
    <name type="scientific">Posidoniimonas polymericola</name>
    <dbReference type="NCBI Taxonomy" id="2528002"/>
    <lineage>
        <taxon>Bacteria</taxon>
        <taxon>Pseudomonadati</taxon>
        <taxon>Planctomycetota</taxon>
        <taxon>Planctomycetia</taxon>
        <taxon>Pirellulales</taxon>
        <taxon>Lacipirellulaceae</taxon>
        <taxon>Posidoniimonas</taxon>
    </lineage>
</organism>
<dbReference type="GO" id="GO:0015421">
    <property type="term" value="F:ABC-type oligopeptide transporter activity"/>
    <property type="evidence" value="ECO:0007669"/>
    <property type="project" value="TreeGrafter"/>
</dbReference>
<keyword evidence="6 8" id="KW-1133">Transmembrane helix</keyword>
<dbReference type="InterPro" id="IPR017871">
    <property type="entry name" value="ABC_transporter-like_CS"/>
</dbReference>
<dbReference type="GO" id="GO:0005524">
    <property type="term" value="F:ATP binding"/>
    <property type="evidence" value="ECO:0007669"/>
    <property type="project" value="UniProtKB-KW"/>
</dbReference>
<dbReference type="SMART" id="SM00382">
    <property type="entry name" value="AAA"/>
    <property type="match status" value="1"/>
</dbReference>
<feature type="transmembrane region" description="Helical" evidence="8">
    <location>
        <begin position="187"/>
        <end position="206"/>
    </location>
</feature>
<comment type="caution">
    <text evidence="11">The sequence shown here is derived from an EMBL/GenBank/DDBJ whole genome shotgun (WGS) entry which is preliminary data.</text>
</comment>
<evidence type="ECO:0000256" key="3">
    <source>
        <dbReference type="ARBA" id="ARBA00022692"/>
    </source>
</evidence>